<proteinExistence type="inferred from homology"/>
<dbReference type="PROSITE" id="PS51166">
    <property type="entry name" value="CBM20"/>
    <property type="match status" value="1"/>
</dbReference>
<keyword evidence="4 6" id="KW-0732">Signal</keyword>
<dbReference type="SUPFAM" id="SSF51445">
    <property type="entry name" value="(Trans)glycosidases"/>
    <property type="match status" value="1"/>
</dbReference>
<dbReference type="PANTHER" id="PTHR10357:SF215">
    <property type="entry name" value="ALPHA-AMYLASE 1"/>
    <property type="match status" value="1"/>
</dbReference>
<dbReference type="InterPro" id="IPR031319">
    <property type="entry name" value="A-amylase_C"/>
</dbReference>
<evidence type="ECO:0000313" key="9">
    <source>
        <dbReference type="Proteomes" id="UP000006322"/>
    </source>
</evidence>
<dbReference type="EMBL" id="BAER01000024">
    <property type="protein sequence ID" value="GAC31931.1"/>
    <property type="molecule type" value="Genomic_DNA"/>
</dbReference>
<dbReference type="GO" id="GO:0016740">
    <property type="term" value="F:transferase activity"/>
    <property type="evidence" value="ECO:0007669"/>
    <property type="project" value="UniProtKB-KW"/>
</dbReference>
<organism evidence="8 9">
    <name type="scientific">Paraglaciecola polaris LMG 21857</name>
    <dbReference type="NCBI Taxonomy" id="1129793"/>
    <lineage>
        <taxon>Bacteria</taxon>
        <taxon>Pseudomonadati</taxon>
        <taxon>Pseudomonadota</taxon>
        <taxon>Gammaproteobacteria</taxon>
        <taxon>Alteromonadales</taxon>
        <taxon>Alteromonadaceae</taxon>
        <taxon>Paraglaciecola</taxon>
    </lineage>
</organism>
<evidence type="ECO:0000256" key="6">
    <source>
        <dbReference type="SAM" id="SignalP"/>
    </source>
</evidence>
<dbReference type="Pfam" id="PF01833">
    <property type="entry name" value="TIG"/>
    <property type="match status" value="1"/>
</dbReference>
<dbReference type="Proteomes" id="UP000006322">
    <property type="component" value="Unassembled WGS sequence"/>
</dbReference>
<dbReference type="Pfam" id="PF00128">
    <property type="entry name" value="Alpha-amylase"/>
    <property type="match status" value="1"/>
</dbReference>
<dbReference type="GO" id="GO:0046872">
    <property type="term" value="F:metal ion binding"/>
    <property type="evidence" value="ECO:0007669"/>
    <property type="project" value="UniProtKB-KW"/>
</dbReference>
<feature type="signal peptide" evidence="6">
    <location>
        <begin position="1"/>
        <end position="27"/>
    </location>
</feature>
<dbReference type="SUPFAM" id="SSF51011">
    <property type="entry name" value="Glycosyl hydrolase domain"/>
    <property type="match status" value="1"/>
</dbReference>
<dbReference type="InterPro" id="IPR002909">
    <property type="entry name" value="IPT_dom"/>
</dbReference>
<dbReference type="InterPro" id="IPR006048">
    <property type="entry name" value="A-amylase/branching_C"/>
</dbReference>
<evidence type="ECO:0000256" key="3">
    <source>
        <dbReference type="ARBA" id="ARBA00022723"/>
    </source>
</evidence>
<dbReference type="STRING" id="1129793.GPLA_1015"/>
<evidence type="ECO:0000259" key="7">
    <source>
        <dbReference type="PROSITE" id="PS51166"/>
    </source>
</evidence>
<evidence type="ECO:0000256" key="1">
    <source>
        <dbReference type="ARBA" id="ARBA00001913"/>
    </source>
</evidence>
<dbReference type="Gene3D" id="2.60.40.1180">
    <property type="entry name" value="Golgi alpha-mannosidase II"/>
    <property type="match status" value="1"/>
</dbReference>
<dbReference type="GO" id="GO:0005975">
    <property type="term" value="P:carbohydrate metabolic process"/>
    <property type="evidence" value="ECO:0007669"/>
    <property type="project" value="InterPro"/>
</dbReference>
<dbReference type="InterPro" id="IPR002044">
    <property type="entry name" value="CBM20"/>
</dbReference>
<evidence type="ECO:0000313" key="8">
    <source>
        <dbReference type="EMBL" id="GAC31931.1"/>
    </source>
</evidence>
<dbReference type="SUPFAM" id="SSF49452">
    <property type="entry name" value="Starch-binding domain-like"/>
    <property type="match status" value="1"/>
</dbReference>
<dbReference type="InterPro" id="IPR013783">
    <property type="entry name" value="Ig-like_fold"/>
</dbReference>
<evidence type="ECO:0000256" key="5">
    <source>
        <dbReference type="ARBA" id="ARBA00022837"/>
    </source>
</evidence>
<keyword evidence="9" id="KW-1185">Reference proteome</keyword>
<dbReference type="Pfam" id="PF00686">
    <property type="entry name" value="CBM_20"/>
    <property type="match status" value="1"/>
</dbReference>
<keyword evidence="8" id="KW-0808">Transferase</keyword>
<accession>K6Z6W9</accession>
<dbReference type="OrthoDB" id="9805159at2"/>
<comment type="cofactor">
    <cofactor evidence="1">
        <name>Ca(2+)</name>
        <dbReference type="ChEBI" id="CHEBI:29108"/>
    </cofactor>
</comment>
<feature type="chain" id="PRO_5003898092" evidence="6">
    <location>
        <begin position="28"/>
        <end position="751"/>
    </location>
</feature>
<comment type="similarity">
    <text evidence="2">Belongs to the glycosyl hydrolase 13 family.</text>
</comment>
<feature type="domain" description="CBM20" evidence="7">
    <location>
        <begin position="644"/>
        <end position="751"/>
    </location>
</feature>
<dbReference type="RefSeq" id="WP_007103735.1">
    <property type="nucleotide sequence ID" value="NZ_BAER01000024.1"/>
</dbReference>
<dbReference type="Pfam" id="PF02806">
    <property type="entry name" value="Alpha-amylase_C"/>
    <property type="match status" value="1"/>
</dbReference>
<dbReference type="Gene3D" id="3.20.20.80">
    <property type="entry name" value="Glycosidases"/>
    <property type="match status" value="1"/>
</dbReference>
<dbReference type="GO" id="GO:2001070">
    <property type="term" value="F:starch binding"/>
    <property type="evidence" value="ECO:0007669"/>
    <property type="project" value="InterPro"/>
</dbReference>
<evidence type="ECO:0000256" key="4">
    <source>
        <dbReference type="ARBA" id="ARBA00022729"/>
    </source>
</evidence>
<dbReference type="SMR" id="K6Z6W9"/>
<dbReference type="InterPro" id="IPR006047">
    <property type="entry name" value="GH13_cat_dom"/>
</dbReference>
<sequence length="751" mass="82340">MRRISHQYTLKTISLITFAALSLGATASSALGPVTAKDVVYQIITDRFSDGDPSNNIPAGSPSQIFDGSGADLKLYQGGDFKGITNKVSYLKNMGISAVWISAPYANRDEPINDVQPSGGTDVYSSYHGYHVSNYFRTNPHFGDMQDFTDMVDALHAQGIKVVVDFVSNHTSRWQNPTTGYSPENGRLYEPDRDANGDFVFNASGDPLDYNNDGSVDNLIADPNGTVNPGWFHRIGDRGSDSSRFGFRYKDLGSLADFTHELPAVVEHMEEAATFWKAKGIDGYRHDATLHMNPAFAKGFRDAIDSAPGGAVTHFGEFFIGKPDPKFAEYASFPTRTTINNLDFEFYRTIANVLDNGSEDMNALANFYQYTDTQYNYANQTVTFFDNHDVKRFLKNNGDGRSLELALATTLVSRGIPNVYYGSEQYVEGFGTDGNDGRVFMDTSSSFNQTTRAYRIIQKLSALRQQNDALAYGLTSILYSTSDVLVMSRKFFEKEVIVAINRSPYNTYSVPNLTTSMPVGTYNDVLTGELSGSTASVISAGGAQITGFTLSPQEVNVWSHDAQLGSDPHIGDMQAVAGRAGNEVTIVGTGLDGSVQVFFGSVQASVVANDYNRIQVTVPGVVAGEKVVTVKRGAVTSNNFTFNVLSDDQNQMIFHVQAYTSVGENVYVVGSIPELGSWAPDKALDAFHNPDPNQYWKWFLPVSVPKDTYFEYKYILKDDLGNVVWESGTNRSVTSDPSATGVIDLAEEIFQ</sequence>
<dbReference type="InterPro" id="IPR014756">
    <property type="entry name" value="Ig_E-set"/>
</dbReference>
<dbReference type="SMART" id="SM00642">
    <property type="entry name" value="Aamy"/>
    <property type="match status" value="1"/>
</dbReference>
<dbReference type="InterPro" id="IPR013780">
    <property type="entry name" value="Glyco_hydro_b"/>
</dbReference>
<name>K6Z6W9_9ALTE</name>
<protein>
    <submittedName>
        <fullName evidence="8">Cyclomaltodextrin glucanotransferase</fullName>
    </submittedName>
</protein>
<dbReference type="SMART" id="SM00632">
    <property type="entry name" value="Aamy_C"/>
    <property type="match status" value="1"/>
</dbReference>
<comment type="caution">
    <text evidence="8">The sequence shown here is derived from an EMBL/GenBank/DDBJ whole genome shotgun (WGS) entry which is preliminary data.</text>
</comment>
<dbReference type="AlphaFoldDB" id="K6Z6W9"/>
<dbReference type="SUPFAM" id="SSF81296">
    <property type="entry name" value="E set domains"/>
    <property type="match status" value="1"/>
</dbReference>
<gene>
    <name evidence="8" type="primary">cgt</name>
    <name evidence="8" type="ORF">GPLA_1015</name>
</gene>
<dbReference type="SMART" id="SM01065">
    <property type="entry name" value="CBM_2"/>
    <property type="match status" value="1"/>
</dbReference>
<keyword evidence="5" id="KW-0106">Calcium</keyword>
<dbReference type="InterPro" id="IPR017853">
    <property type="entry name" value="GH"/>
</dbReference>
<reference evidence="9" key="1">
    <citation type="journal article" date="2014" name="Environ. Microbiol.">
        <title>Comparative genomics of the marine bacterial genus Glaciecola reveals the high degree of genomic diversity and genomic characteristic for cold adaptation.</title>
        <authorList>
            <person name="Qin Q.L."/>
            <person name="Xie B.B."/>
            <person name="Yu Y."/>
            <person name="Shu Y.L."/>
            <person name="Rong J.C."/>
            <person name="Zhang Y.J."/>
            <person name="Zhao D.L."/>
            <person name="Chen X.L."/>
            <person name="Zhang X.Y."/>
            <person name="Chen B."/>
            <person name="Zhou B.C."/>
            <person name="Zhang Y.Z."/>
        </authorList>
    </citation>
    <scope>NUCLEOTIDE SEQUENCE [LARGE SCALE GENOMIC DNA]</scope>
    <source>
        <strain evidence="9">LMG 21857</strain>
    </source>
</reference>
<dbReference type="Gene3D" id="2.60.40.10">
    <property type="entry name" value="Immunoglobulins"/>
    <property type="match status" value="2"/>
</dbReference>
<dbReference type="PANTHER" id="PTHR10357">
    <property type="entry name" value="ALPHA-AMYLASE FAMILY MEMBER"/>
    <property type="match status" value="1"/>
</dbReference>
<keyword evidence="3" id="KW-0479">Metal-binding</keyword>
<evidence type="ECO:0000256" key="2">
    <source>
        <dbReference type="ARBA" id="ARBA00008061"/>
    </source>
</evidence>
<dbReference type="InterPro" id="IPR013784">
    <property type="entry name" value="Carb-bd-like_fold"/>
</dbReference>